<dbReference type="EMBL" id="CAJPDT010000043">
    <property type="protein sequence ID" value="CAF9926599.1"/>
    <property type="molecule type" value="Genomic_DNA"/>
</dbReference>
<organism evidence="2 3">
    <name type="scientific">Imshaugia aleurites</name>
    <dbReference type="NCBI Taxonomy" id="172621"/>
    <lineage>
        <taxon>Eukaryota</taxon>
        <taxon>Fungi</taxon>
        <taxon>Dikarya</taxon>
        <taxon>Ascomycota</taxon>
        <taxon>Pezizomycotina</taxon>
        <taxon>Lecanoromycetes</taxon>
        <taxon>OSLEUM clade</taxon>
        <taxon>Lecanoromycetidae</taxon>
        <taxon>Lecanorales</taxon>
        <taxon>Lecanorineae</taxon>
        <taxon>Parmeliaceae</taxon>
        <taxon>Imshaugia</taxon>
    </lineage>
</organism>
<proteinExistence type="predicted"/>
<reference evidence="2" key="1">
    <citation type="submission" date="2021-03" db="EMBL/GenBank/DDBJ databases">
        <authorList>
            <person name="Tagirdzhanova G."/>
        </authorList>
    </citation>
    <scope>NUCLEOTIDE SEQUENCE</scope>
</reference>
<feature type="compositionally biased region" description="Basic and acidic residues" evidence="1">
    <location>
        <begin position="212"/>
        <end position="232"/>
    </location>
</feature>
<evidence type="ECO:0000313" key="3">
    <source>
        <dbReference type="Proteomes" id="UP000664534"/>
    </source>
</evidence>
<keyword evidence="3" id="KW-1185">Reference proteome</keyword>
<comment type="caution">
    <text evidence="2">The sequence shown here is derived from an EMBL/GenBank/DDBJ whole genome shotgun (WGS) entry which is preliminary data.</text>
</comment>
<evidence type="ECO:0000313" key="2">
    <source>
        <dbReference type="EMBL" id="CAF9926599.1"/>
    </source>
</evidence>
<dbReference type="Proteomes" id="UP000664534">
    <property type="component" value="Unassembled WGS sequence"/>
</dbReference>
<feature type="region of interest" description="Disordered" evidence="1">
    <location>
        <begin position="198"/>
        <end position="232"/>
    </location>
</feature>
<sequence>MADVNSWRRHTLLARPTPSTHLCNGQIDDAAPSDDTSCSTSPGADEGKLRLRPRRSLASFASYLGTHHRTVSRSSRSEWLDWSNLSSLNNKDRVYEPNTELMCTTITQQVLANPSNDLPAQYNTFLLHLIEAYHQSKADVQVLQVKLAKESQFNQSIAHDFHGAISSWPLEKTHMLRSPENERSDIVHPVKEVISSRLRKHHSTFKTPKPSIDYERGDQTQRQAEKTRSESVKASRRLMLISGSNEASTSDVVIA</sequence>
<evidence type="ECO:0000256" key="1">
    <source>
        <dbReference type="SAM" id="MobiDB-lite"/>
    </source>
</evidence>
<name>A0A8H3FL78_9LECA</name>
<dbReference type="OrthoDB" id="5430717at2759"/>
<protein>
    <submittedName>
        <fullName evidence="2">Uncharacterized protein</fullName>
    </submittedName>
</protein>
<gene>
    <name evidence="2" type="ORF">IMSHALPRED_007008</name>
</gene>
<dbReference type="AlphaFoldDB" id="A0A8H3FL78"/>
<accession>A0A8H3FL78</accession>